<dbReference type="SUPFAM" id="SSF53335">
    <property type="entry name" value="S-adenosyl-L-methionine-dependent methyltransferases"/>
    <property type="match status" value="1"/>
</dbReference>
<protein>
    <submittedName>
        <fullName evidence="2">Methyltransferase domain-containing protein</fullName>
    </submittedName>
</protein>
<dbReference type="PANTHER" id="PTHR43591:SF78">
    <property type="entry name" value="SLR0407 PROTEIN"/>
    <property type="match status" value="1"/>
</dbReference>
<accession>A0A934K9I9</accession>
<dbReference type="Gene3D" id="3.40.50.150">
    <property type="entry name" value="Vaccinia Virus protein VP39"/>
    <property type="match status" value="1"/>
</dbReference>
<dbReference type="EMBL" id="JAEKNQ010000056">
    <property type="protein sequence ID" value="MBJ7604286.1"/>
    <property type="molecule type" value="Genomic_DNA"/>
</dbReference>
<sequence>MSSDTHSNLFSQVDRTKDPDFFVRFMDEAQKPVAIQASKRLMLERIAVVPGEAVLEVGCGPGTDVFDMVELVGPAGRLVGLDASEVMIAEARRRAKELQVAVTFEVGQVQALPFPDGTFDVCRAERLLEHLPNSERALAEMVRVTRSGGRIGVFDFDWDSLMIDHPDKETTRTVVLSYSDSMQNGWIGRQLPRLFIERRLKVLSLDAVQVFVHYAMAELFLGSHLAVLQTKGTLSAARAQQWWEYLQHANEQGTLLISFTAFIIVGAKS</sequence>
<keyword evidence="2" id="KW-0489">Methyltransferase</keyword>
<dbReference type="Proteomes" id="UP000620075">
    <property type="component" value="Unassembled WGS sequence"/>
</dbReference>
<proteinExistence type="predicted"/>
<dbReference type="Pfam" id="PF13847">
    <property type="entry name" value="Methyltransf_31"/>
    <property type="match status" value="1"/>
</dbReference>
<feature type="domain" description="Methyltransferase" evidence="1">
    <location>
        <begin position="51"/>
        <end position="157"/>
    </location>
</feature>
<dbReference type="InterPro" id="IPR025714">
    <property type="entry name" value="Methyltranfer_dom"/>
</dbReference>
<organism evidence="2 3">
    <name type="scientific">Candidatus Dormiibacter inghamiae</name>
    <dbReference type="NCBI Taxonomy" id="3127013"/>
    <lineage>
        <taxon>Bacteria</taxon>
        <taxon>Bacillati</taxon>
        <taxon>Candidatus Dormiibacterota</taxon>
        <taxon>Candidatus Dormibacteria</taxon>
        <taxon>Candidatus Dormibacterales</taxon>
        <taxon>Candidatus Dormibacteraceae</taxon>
        <taxon>Candidatus Dormiibacter</taxon>
    </lineage>
</organism>
<comment type="caution">
    <text evidence="2">The sequence shown here is derived from an EMBL/GenBank/DDBJ whole genome shotgun (WGS) entry which is preliminary data.</text>
</comment>
<dbReference type="RefSeq" id="WP_338181679.1">
    <property type="nucleotide sequence ID" value="NZ_JAEKNQ010000056.1"/>
</dbReference>
<dbReference type="PANTHER" id="PTHR43591">
    <property type="entry name" value="METHYLTRANSFERASE"/>
    <property type="match status" value="1"/>
</dbReference>
<reference evidence="2 3" key="1">
    <citation type="submission" date="2020-10" db="EMBL/GenBank/DDBJ databases">
        <title>Ca. Dormibacterota MAGs.</title>
        <authorList>
            <person name="Montgomery K."/>
        </authorList>
    </citation>
    <scope>NUCLEOTIDE SEQUENCE [LARGE SCALE GENOMIC DNA]</scope>
    <source>
        <strain evidence="2">SC8811_S16_3</strain>
    </source>
</reference>
<dbReference type="InterPro" id="IPR029063">
    <property type="entry name" value="SAM-dependent_MTases_sf"/>
</dbReference>
<evidence type="ECO:0000313" key="3">
    <source>
        <dbReference type="Proteomes" id="UP000620075"/>
    </source>
</evidence>
<gene>
    <name evidence="2" type="ORF">JF888_14035</name>
</gene>
<dbReference type="AlphaFoldDB" id="A0A934K9I9"/>
<dbReference type="GO" id="GO:0032259">
    <property type="term" value="P:methylation"/>
    <property type="evidence" value="ECO:0007669"/>
    <property type="project" value="UniProtKB-KW"/>
</dbReference>
<evidence type="ECO:0000313" key="2">
    <source>
        <dbReference type="EMBL" id="MBJ7604286.1"/>
    </source>
</evidence>
<name>A0A934K9I9_9BACT</name>
<evidence type="ECO:0000259" key="1">
    <source>
        <dbReference type="Pfam" id="PF13847"/>
    </source>
</evidence>
<dbReference type="GO" id="GO:0008168">
    <property type="term" value="F:methyltransferase activity"/>
    <property type="evidence" value="ECO:0007669"/>
    <property type="project" value="UniProtKB-KW"/>
</dbReference>
<keyword evidence="2" id="KW-0808">Transferase</keyword>
<dbReference type="CDD" id="cd02440">
    <property type="entry name" value="AdoMet_MTases"/>
    <property type="match status" value="1"/>
</dbReference>